<name>A0A7Y9E754_9ACTN</name>
<dbReference type="InterPro" id="IPR017850">
    <property type="entry name" value="Alkaline_phosphatase_core_sf"/>
</dbReference>
<dbReference type="GO" id="GO:0009395">
    <property type="term" value="P:phospholipid catabolic process"/>
    <property type="evidence" value="ECO:0007669"/>
    <property type="project" value="TreeGrafter"/>
</dbReference>
<comment type="caution">
    <text evidence="5">The sequence shown here is derived from an EMBL/GenBank/DDBJ whole genome shotgun (WGS) entry which is preliminary data.</text>
</comment>
<evidence type="ECO:0000256" key="1">
    <source>
        <dbReference type="ARBA" id="ARBA00022801"/>
    </source>
</evidence>
<evidence type="ECO:0000313" key="5">
    <source>
        <dbReference type="EMBL" id="NYD42374.1"/>
    </source>
</evidence>
<feature type="signal peptide" evidence="4">
    <location>
        <begin position="1"/>
        <end position="31"/>
    </location>
</feature>
<proteinExistence type="predicted"/>
<organism evidence="5 6">
    <name type="scientific">Nocardioides panaciterrulae</name>
    <dbReference type="NCBI Taxonomy" id="661492"/>
    <lineage>
        <taxon>Bacteria</taxon>
        <taxon>Bacillati</taxon>
        <taxon>Actinomycetota</taxon>
        <taxon>Actinomycetes</taxon>
        <taxon>Propionibacteriales</taxon>
        <taxon>Nocardioidaceae</taxon>
        <taxon>Nocardioides</taxon>
    </lineage>
</organism>
<dbReference type="PANTHER" id="PTHR31956">
    <property type="entry name" value="NON-SPECIFIC PHOSPHOLIPASE C4-RELATED"/>
    <property type="match status" value="1"/>
</dbReference>
<keyword evidence="4" id="KW-0732">Signal</keyword>
<feature type="chain" id="PRO_5030695887" description="Phosphoesterase" evidence="4">
    <location>
        <begin position="32"/>
        <end position="391"/>
    </location>
</feature>
<dbReference type="GO" id="GO:0016788">
    <property type="term" value="F:hydrolase activity, acting on ester bonds"/>
    <property type="evidence" value="ECO:0007669"/>
    <property type="project" value="InterPro"/>
</dbReference>
<reference evidence="5 6" key="1">
    <citation type="submission" date="2020-07" db="EMBL/GenBank/DDBJ databases">
        <title>Sequencing the genomes of 1000 actinobacteria strains.</title>
        <authorList>
            <person name="Klenk H.-P."/>
        </authorList>
    </citation>
    <scope>NUCLEOTIDE SEQUENCE [LARGE SCALE GENOMIC DNA]</scope>
    <source>
        <strain evidence="5 6">DSM 21350</strain>
    </source>
</reference>
<gene>
    <name evidence="5" type="ORF">BJZ21_002457</name>
</gene>
<evidence type="ECO:0000256" key="4">
    <source>
        <dbReference type="SAM" id="SignalP"/>
    </source>
</evidence>
<evidence type="ECO:0008006" key="7">
    <source>
        <dbReference type="Google" id="ProtNLM"/>
    </source>
</evidence>
<evidence type="ECO:0000313" key="6">
    <source>
        <dbReference type="Proteomes" id="UP000535511"/>
    </source>
</evidence>
<feature type="region of interest" description="Disordered" evidence="3">
    <location>
        <begin position="178"/>
        <end position="198"/>
    </location>
</feature>
<dbReference type="Gene3D" id="3.40.720.10">
    <property type="entry name" value="Alkaline Phosphatase, subunit A"/>
    <property type="match status" value="1"/>
</dbReference>
<evidence type="ECO:0000256" key="3">
    <source>
        <dbReference type="SAM" id="MobiDB-lite"/>
    </source>
</evidence>
<keyword evidence="2" id="KW-0843">Virulence</keyword>
<evidence type="ECO:0000256" key="2">
    <source>
        <dbReference type="ARBA" id="ARBA00023026"/>
    </source>
</evidence>
<dbReference type="RefSeq" id="WP_343052116.1">
    <property type="nucleotide sequence ID" value="NZ_JACCBG010000001.1"/>
</dbReference>
<dbReference type="EMBL" id="JACCBG010000001">
    <property type="protein sequence ID" value="NYD42374.1"/>
    <property type="molecule type" value="Genomic_DNA"/>
</dbReference>
<dbReference type="Pfam" id="PF04185">
    <property type="entry name" value="Phosphoesterase"/>
    <property type="match status" value="1"/>
</dbReference>
<keyword evidence="6" id="KW-1185">Reference proteome</keyword>
<dbReference type="AlphaFoldDB" id="A0A7Y9E754"/>
<protein>
    <recommendedName>
        <fullName evidence="7">Phosphoesterase</fullName>
    </recommendedName>
</protein>
<dbReference type="PANTHER" id="PTHR31956:SF8">
    <property type="entry name" value="ACID PHOSPHATASE PHOA (AFU_ORTHOLOGUE AFUA_1G03570)"/>
    <property type="match status" value="1"/>
</dbReference>
<accession>A0A7Y9E754</accession>
<dbReference type="InterPro" id="IPR007312">
    <property type="entry name" value="Phosphoesterase"/>
</dbReference>
<dbReference type="Proteomes" id="UP000535511">
    <property type="component" value="Unassembled WGS sequence"/>
</dbReference>
<sequence>MRTVRTSTGHRLPLLLLLLTVAALVLPPAVAAPHPGSPSAPRASGAPARAATARYVPPIRHVFVVNIENKGYDETWGPDSAAPYLARTLRRRGVLMNNYYGTAHNSQPNYVAQVSGQGPNPQMQGDCQVFSTFVQTGTVAPGQAQGTGCVFPKGVASLPVQLTRHDLTWRGYMEDMARPCQHPAPDTRDRTQQASATSQYAARHDPFVYFSSIVDRPTYCKRHVVPLSRLTHDLAKARHTRNLTYVTPDLCHDGHDATCADGGPGGLKGVNAWMKRWIPRILASPAFRRNGLLVITADESDGPQSDASACCGEGASANSPAPGIAGPGGGRIGALAISPFVHPHTWSTTPYNHYSLLASIEEVFGLRKLGYARADGLDRFGLDVYNSGWNE</sequence>
<keyword evidence="1" id="KW-0378">Hydrolase</keyword>